<sequence length="283" mass="32957">MISIIVCSIKPDLLSDFKANVLETIGVPFEFIVIDNNKEQYSICKAYNVGATKAKYEILAFCHEDILFHTVNWGEELIKTFNDKGIGAVGAAGVKLKPCVPASWTSVSERYYRTNLIKNTNHKKVKSIRKDNDTENLSDIVVVDGMFLVTTNTIWKENKFDEINFDGFHFYDQDFSIQIIKKYRIVINHKILVEHLSEGNLNNSWLKYSSVFFFKRKQDMPVLIGDYSKNEINQSIYDACYSYIFNSYRLGSKSQFLLKFIFKMLFLKPFNRKTFSAIKYFFK</sequence>
<dbReference type="EMBL" id="CP041637">
    <property type="protein sequence ID" value="QDO93689.1"/>
    <property type="molecule type" value="Genomic_DNA"/>
</dbReference>
<organism evidence="2 3">
    <name type="scientific">Formosa sediminum</name>
    <dbReference type="NCBI Taxonomy" id="2594004"/>
    <lineage>
        <taxon>Bacteria</taxon>
        <taxon>Pseudomonadati</taxon>
        <taxon>Bacteroidota</taxon>
        <taxon>Flavobacteriia</taxon>
        <taxon>Flavobacteriales</taxon>
        <taxon>Flavobacteriaceae</taxon>
        <taxon>Formosa</taxon>
    </lineage>
</organism>
<dbReference type="KEGG" id="fop:FNB79_06765"/>
<accession>A0A516GQB0</accession>
<dbReference type="SUPFAM" id="SSF53448">
    <property type="entry name" value="Nucleotide-diphospho-sugar transferases"/>
    <property type="match status" value="1"/>
</dbReference>
<dbReference type="AlphaFoldDB" id="A0A516GQB0"/>
<dbReference type="Pfam" id="PF13712">
    <property type="entry name" value="Glyco_tranf_2_5"/>
    <property type="match status" value="1"/>
</dbReference>
<protein>
    <recommendedName>
        <fullName evidence="1">Streptomycin biosynthesis protein StrF domain-containing protein</fullName>
    </recommendedName>
</protein>
<feature type="domain" description="Streptomycin biosynthesis protein StrF" evidence="1">
    <location>
        <begin position="24"/>
        <end position="190"/>
    </location>
</feature>
<dbReference type="RefSeq" id="WP_143380591.1">
    <property type="nucleotide sequence ID" value="NZ_CP041637.1"/>
</dbReference>
<evidence type="ECO:0000313" key="2">
    <source>
        <dbReference type="EMBL" id="QDO93689.1"/>
    </source>
</evidence>
<gene>
    <name evidence="2" type="ORF">FNB79_06765</name>
</gene>
<evidence type="ECO:0000313" key="3">
    <source>
        <dbReference type="Proteomes" id="UP000319209"/>
    </source>
</evidence>
<keyword evidence="3" id="KW-1185">Reference proteome</keyword>
<name>A0A516GQB0_9FLAO</name>
<dbReference type="Gene3D" id="3.90.550.10">
    <property type="entry name" value="Spore Coat Polysaccharide Biosynthesis Protein SpsA, Chain A"/>
    <property type="match status" value="1"/>
</dbReference>
<dbReference type="InterPro" id="IPR059123">
    <property type="entry name" value="StrF_dom"/>
</dbReference>
<dbReference type="Proteomes" id="UP000319209">
    <property type="component" value="Chromosome"/>
</dbReference>
<evidence type="ECO:0000259" key="1">
    <source>
        <dbReference type="Pfam" id="PF13712"/>
    </source>
</evidence>
<proteinExistence type="predicted"/>
<dbReference type="InterPro" id="IPR029044">
    <property type="entry name" value="Nucleotide-diphossugar_trans"/>
</dbReference>
<dbReference type="OrthoDB" id="7851643at2"/>
<reference evidence="2 3" key="1">
    <citation type="submission" date="2019-07" db="EMBL/GenBank/DDBJ databases">
        <title>Genome sequencing for Formosa sp. PS13.</title>
        <authorList>
            <person name="Park S.-J."/>
        </authorList>
    </citation>
    <scope>NUCLEOTIDE SEQUENCE [LARGE SCALE GENOMIC DNA]</scope>
    <source>
        <strain evidence="2 3">PS13</strain>
    </source>
</reference>